<evidence type="ECO:0000313" key="1">
    <source>
        <dbReference type="EMBL" id="GBP53142.1"/>
    </source>
</evidence>
<reference evidence="1 2" key="1">
    <citation type="journal article" date="2019" name="Commun. Biol.">
        <title>The bagworm genome reveals a unique fibroin gene that provides high tensile strength.</title>
        <authorList>
            <person name="Kono N."/>
            <person name="Nakamura H."/>
            <person name="Ohtoshi R."/>
            <person name="Tomita M."/>
            <person name="Numata K."/>
            <person name="Arakawa K."/>
        </authorList>
    </citation>
    <scope>NUCLEOTIDE SEQUENCE [LARGE SCALE GENOMIC DNA]</scope>
</reference>
<proteinExistence type="predicted"/>
<dbReference type="EMBL" id="BGZK01000617">
    <property type="protein sequence ID" value="GBP53142.1"/>
    <property type="molecule type" value="Genomic_DNA"/>
</dbReference>
<sequence>MCSPDSSRQASRTLAVHPPTLQRYRSTEEARLPQFYLGSALTIALPRRVADAETSSTATVLSEKRRSDLI</sequence>
<name>A0A4C1WRF7_EUMVA</name>
<organism evidence="1 2">
    <name type="scientific">Eumeta variegata</name>
    <name type="common">Bagworm moth</name>
    <name type="synonym">Eumeta japonica</name>
    <dbReference type="NCBI Taxonomy" id="151549"/>
    <lineage>
        <taxon>Eukaryota</taxon>
        <taxon>Metazoa</taxon>
        <taxon>Ecdysozoa</taxon>
        <taxon>Arthropoda</taxon>
        <taxon>Hexapoda</taxon>
        <taxon>Insecta</taxon>
        <taxon>Pterygota</taxon>
        <taxon>Neoptera</taxon>
        <taxon>Endopterygota</taxon>
        <taxon>Lepidoptera</taxon>
        <taxon>Glossata</taxon>
        <taxon>Ditrysia</taxon>
        <taxon>Tineoidea</taxon>
        <taxon>Psychidae</taxon>
        <taxon>Oiketicinae</taxon>
        <taxon>Eumeta</taxon>
    </lineage>
</organism>
<keyword evidence="2" id="KW-1185">Reference proteome</keyword>
<dbReference type="AlphaFoldDB" id="A0A4C1WRF7"/>
<accession>A0A4C1WRF7</accession>
<gene>
    <name evidence="1" type="ORF">EVAR_28484_1</name>
</gene>
<evidence type="ECO:0000313" key="2">
    <source>
        <dbReference type="Proteomes" id="UP000299102"/>
    </source>
</evidence>
<protein>
    <submittedName>
        <fullName evidence="1">Uncharacterized protein</fullName>
    </submittedName>
</protein>
<comment type="caution">
    <text evidence="1">The sequence shown here is derived from an EMBL/GenBank/DDBJ whole genome shotgun (WGS) entry which is preliminary data.</text>
</comment>
<dbReference type="Proteomes" id="UP000299102">
    <property type="component" value="Unassembled WGS sequence"/>
</dbReference>